<dbReference type="Proteomes" id="UP001428341">
    <property type="component" value="Unassembled WGS sequence"/>
</dbReference>
<sequence length="108" mass="11957">MESAGLEGLVNEFDSIFSRAAAAAPPLVAAASVAIATRRTTKSDIQNQIAWRTNSDRKSQCPNLQIATLITVASFSRVMMIPSSRRIEKPLYVIALLWQILMLRVIRK</sequence>
<comment type="caution">
    <text evidence="2">The sequence shown here is derived from an EMBL/GenBank/DDBJ whole genome shotgun (WGS) entry which is preliminary data.</text>
</comment>
<accession>A0AAP0M7Y1</accession>
<keyword evidence="1" id="KW-0472">Membrane</keyword>
<evidence type="ECO:0000256" key="1">
    <source>
        <dbReference type="SAM" id="Phobius"/>
    </source>
</evidence>
<reference evidence="2 3" key="1">
    <citation type="submission" date="2024-05" db="EMBL/GenBank/DDBJ databases">
        <title>Haplotype-resolved chromosome-level genome assembly of Huyou (Citrus changshanensis).</title>
        <authorList>
            <person name="Miao C."/>
            <person name="Chen W."/>
            <person name="Wu Y."/>
            <person name="Wang L."/>
            <person name="Zhao S."/>
            <person name="Grierson D."/>
            <person name="Xu C."/>
            <person name="Chen K."/>
        </authorList>
    </citation>
    <scope>NUCLEOTIDE SEQUENCE [LARGE SCALE GENOMIC DNA]</scope>
    <source>
        <strain evidence="2">01-14</strain>
        <tissue evidence="2">Leaf</tissue>
    </source>
</reference>
<gene>
    <name evidence="2" type="ORF">WN944_015651</name>
</gene>
<dbReference type="EMBL" id="JBCGBO010000005">
    <property type="protein sequence ID" value="KAK9200453.1"/>
    <property type="molecule type" value="Genomic_DNA"/>
</dbReference>
<evidence type="ECO:0000313" key="2">
    <source>
        <dbReference type="EMBL" id="KAK9200453.1"/>
    </source>
</evidence>
<dbReference type="AlphaFoldDB" id="A0AAP0M7Y1"/>
<name>A0AAP0M7Y1_9ROSI</name>
<evidence type="ECO:0000313" key="3">
    <source>
        <dbReference type="Proteomes" id="UP001428341"/>
    </source>
</evidence>
<protein>
    <submittedName>
        <fullName evidence="2">Uncharacterized protein</fullName>
    </submittedName>
</protein>
<proteinExistence type="predicted"/>
<keyword evidence="1" id="KW-1133">Transmembrane helix</keyword>
<organism evidence="2 3">
    <name type="scientific">Citrus x changshan-huyou</name>
    <dbReference type="NCBI Taxonomy" id="2935761"/>
    <lineage>
        <taxon>Eukaryota</taxon>
        <taxon>Viridiplantae</taxon>
        <taxon>Streptophyta</taxon>
        <taxon>Embryophyta</taxon>
        <taxon>Tracheophyta</taxon>
        <taxon>Spermatophyta</taxon>
        <taxon>Magnoliopsida</taxon>
        <taxon>eudicotyledons</taxon>
        <taxon>Gunneridae</taxon>
        <taxon>Pentapetalae</taxon>
        <taxon>rosids</taxon>
        <taxon>malvids</taxon>
        <taxon>Sapindales</taxon>
        <taxon>Rutaceae</taxon>
        <taxon>Aurantioideae</taxon>
        <taxon>Citrus</taxon>
    </lineage>
</organism>
<keyword evidence="3" id="KW-1185">Reference proteome</keyword>
<feature type="transmembrane region" description="Helical" evidence="1">
    <location>
        <begin position="16"/>
        <end position="36"/>
    </location>
</feature>
<keyword evidence="1" id="KW-0812">Transmembrane</keyword>